<dbReference type="AlphaFoldDB" id="A0A0Z8G356"/>
<sequence>MDKQRIIDLLDQLSPILAGKEETIGKALTEKLQSALLVTKEDVASKDGVALATILSGFVQAVSNASLPGSNLRFTDQERPVWEEFKALTEQARADDQRGFQLFH</sequence>
<protein>
    <submittedName>
        <fullName evidence="1">Uncharacterized protein</fullName>
    </submittedName>
</protein>
<proteinExistence type="predicted"/>
<dbReference type="RefSeq" id="WP_043025381.1">
    <property type="nucleotide sequence ID" value="NZ_CEDT01000004.1"/>
</dbReference>
<accession>A0A0Z8G356</accession>
<organism evidence="1 2">
    <name type="scientific">Streptococcus suis</name>
    <dbReference type="NCBI Taxonomy" id="1307"/>
    <lineage>
        <taxon>Bacteria</taxon>
        <taxon>Bacillati</taxon>
        <taxon>Bacillota</taxon>
        <taxon>Bacilli</taxon>
        <taxon>Lactobacillales</taxon>
        <taxon>Streptococcaceae</taxon>
        <taxon>Streptococcus</taxon>
    </lineage>
</organism>
<reference evidence="1 2" key="1">
    <citation type="submission" date="2020-12" db="EMBL/GenBank/DDBJ databases">
        <title>Nonconservative transfer and diversity of a new family of integrative and conjugative elements associated with antibiotic resistance in zoonotic pathogen Streptococcus suis.</title>
        <authorList>
            <person name="Huang J."/>
        </authorList>
    </citation>
    <scope>NUCLEOTIDE SEQUENCE [LARGE SCALE GENOMIC DNA]</scope>
    <source>
        <strain evidence="1 2">YZDH1</strain>
    </source>
</reference>
<gene>
    <name evidence="1" type="ORF">I5V48_08505</name>
</gene>
<name>A0A0Z8G356_STRSU</name>
<evidence type="ECO:0000313" key="1">
    <source>
        <dbReference type="EMBL" id="QPO26023.1"/>
    </source>
</evidence>
<evidence type="ECO:0000313" key="2">
    <source>
        <dbReference type="Proteomes" id="UP000594569"/>
    </source>
</evidence>
<dbReference type="Proteomes" id="UP000594569">
    <property type="component" value="Chromosome"/>
</dbReference>
<dbReference type="EMBL" id="CP065430">
    <property type="protein sequence ID" value="QPO26023.1"/>
    <property type="molecule type" value="Genomic_DNA"/>
</dbReference>